<evidence type="ECO:0000259" key="1">
    <source>
        <dbReference type="PROSITE" id="PS50405"/>
    </source>
</evidence>
<dbReference type="SUPFAM" id="SSF47616">
    <property type="entry name" value="GST C-terminal domain-like"/>
    <property type="match status" value="1"/>
</dbReference>
<gene>
    <name evidence="2" type="ORF">CcCBS67573_g10418</name>
</gene>
<evidence type="ECO:0000313" key="3">
    <source>
        <dbReference type="Proteomes" id="UP000320333"/>
    </source>
</evidence>
<dbReference type="InterPro" id="IPR010987">
    <property type="entry name" value="Glutathione-S-Trfase_C-like"/>
</dbReference>
<proteinExistence type="predicted"/>
<dbReference type="PANTHER" id="PTHR44051:SF8">
    <property type="entry name" value="GLUTATHIONE S-TRANSFERASE GSTA"/>
    <property type="match status" value="1"/>
</dbReference>
<dbReference type="Proteomes" id="UP000320333">
    <property type="component" value="Unassembled WGS sequence"/>
</dbReference>
<evidence type="ECO:0000313" key="2">
    <source>
        <dbReference type="EMBL" id="TPX44283.1"/>
    </source>
</evidence>
<dbReference type="SUPFAM" id="SSF52833">
    <property type="entry name" value="Thioredoxin-like"/>
    <property type="match status" value="1"/>
</dbReference>
<dbReference type="CDD" id="cd03188">
    <property type="entry name" value="GST_C_Beta"/>
    <property type="match status" value="1"/>
</dbReference>
<dbReference type="PANTHER" id="PTHR44051">
    <property type="entry name" value="GLUTATHIONE S-TRANSFERASE-RELATED"/>
    <property type="match status" value="1"/>
</dbReference>
<dbReference type="EMBL" id="QEAP01001500">
    <property type="protein sequence ID" value="TPX44283.1"/>
    <property type="molecule type" value="Genomic_DNA"/>
</dbReference>
<dbReference type="OrthoDB" id="2135636at2759"/>
<organism evidence="2 3">
    <name type="scientific">Chytriomyces confervae</name>
    <dbReference type="NCBI Taxonomy" id="246404"/>
    <lineage>
        <taxon>Eukaryota</taxon>
        <taxon>Fungi</taxon>
        <taxon>Fungi incertae sedis</taxon>
        <taxon>Chytridiomycota</taxon>
        <taxon>Chytridiomycota incertae sedis</taxon>
        <taxon>Chytridiomycetes</taxon>
        <taxon>Chytridiales</taxon>
        <taxon>Chytriomycetaceae</taxon>
        <taxon>Chytriomyces</taxon>
    </lineage>
</organism>
<feature type="domain" description="GST C-terminal" evidence="1">
    <location>
        <begin position="96"/>
        <end position="217"/>
    </location>
</feature>
<dbReference type="PROSITE" id="PS50405">
    <property type="entry name" value="GST_CTER"/>
    <property type="match status" value="1"/>
</dbReference>
<dbReference type="InterPro" id="IPR004046">
    <property type="entry name" value="GST_C"/>
</dbReference>
<name>A0A507CYN5_9FUNG</name>
<reference evidence="2 3" key="1">
    <citation type="journal article" date="2019" name="Sci. Rep.">
        <title>Comparative genomics of chytrid fungi reveal insights into the obligate biotrophic and pathogenic lifestyle of Synchytrium endobioticum.</title>
        <authorList>
            <person name="van de Vossenberg B.T.L.H."/>
            <person name="Warris S."/>
            <person name="Nguyen H.D.T."/>
            <person name="van Gent-Pelzer M.P.E."/>
            <person name="Joly D.L."/>
            <person name="van de Geest H.C."/>
            <person name="Bonants P.J.M."/>
            <person name="Smith D.S."/>
            <person name="Levesque C.A."/>
            <person name="van der Lee T.A.J."/>
        </authorList>
    </citation>
    <scope>NUCLEOTIDE SEQUENCE [LARGE SCALE GENOMIC DNA]</scope>
    <source>
        <strain evidence="2 3">CBS 675.73</strain>
    </source>
</reference>
<dbReference type="InterPro" id="IPR036249">
    <property type="entry name" value="Thioredoxin-like_sf"/>
</dbReference>
<dbReference type="Gene3D" id="3.40.30.10">
    <property type="entry name" value="Glutaredoxin"/>
    <property type="match status" value="1"/>
</dbReference>
<keyword evidence="3" id="KW-1185">Reference proteome</keyword>
<dbReference type="Gene3D" id="1.20.1050.10">
    <property type="match status" value="1"/>
</dbReference>
<dbReference type="InterPro" id="IPR036282">
    <property type="entry name" value="Glutathione-S-Trfase_C_sf"/>
</dbReference>
<comment type="caution">
    <text evidence="2">The sequence shown here is derived from an EMBL/GenBank/DDBJ whole genome shotgun (WGS) entry which is preliminary data.</text>
</comment>
<sequence length="236" mass="25746">MSNATLYYTTTSCGASNFIAAHRAGILGSKLKAYQADIGTHKVLTGPKAGSDFYAINPKGNVPAIVLADGTLLNENSATLQWIVDNAVTPVGAKNGTAERYLLQSKLSWISSELHGTVGGLFNPTLSAEVREHLVAKSYQKLQFLNDVELADGRKFFVGSGFTVADSYLYIVLSWSPHIKLDLSKFPNVEAYFKSIGELDFVKEAHAAMAKASPTALSRKLSRPFLKLRRLLKRCF</sequence>
<accession>A0A507CYN5</accession>
<dbReference type="Pfam" id="PF00043">
    <property type="entry name" value="GST_C"/>
    <property type="match status" value="1"/>
</dbReference>
<dbReference type="AlphaFoldDB" id="A0A507CYN5"/>
<protein>
    <recommendedName>
        <fullName evidence="1">GST C-terminal domain-containing protein</fullName>
    </recommendedName>
</protein>